<dbReference type="Pfam" id="PF00664">
    <property type="entry name" value="ABC_membrane"/>
    <property type="match status" value="1"/>
</dbReference>
<dbReference type="PROSITE" id="PS50929">
    <property type="entry name" value="ABC_TM1F"/>
    <property type="match status" value="1"/>
</dbReference>
<feature type="transmembrane region" description="Helical" evidence="7">
    <location>
        <begin position="133"/>
        <end position="152"/>
    </location>
</feature>
<evidence type="ECO:0000259" key="9">
    <source>
        <dbReference type="PROSITE" id="PS50929"/>
    </source>
</evidence>
<evidence type="ECO:0000313" key="11">
    <source>
        <dbReference type="EMBL" id="QAV17312.1"/>
    </source>
</evidence>
<keyword evidence="5 7" id="KW-1133">Transmembrane helix</keyword>
<dbReference type="InterPro" id="IPR027417">
    <property type="entry name" value="P-loop_NTPase"/>
</dbReference>
<dbReference type="KEGG" id="pchi:PC41400_06400"/>
<dbReference type="InterPro" id="IPR036640">
    <property type="entry name" value="ABC1_TM_sf"/>
</dbReference>
<dbReference type="Proteomes" id="UP000288943">
    <property type="component" value="Chromosome"/>
</dbReference>
<evidence type="ECO:0000256" key="2">
    <source>
        <dbReference type="ARBA" id="ARBA00022692"/>
    </source>
</evidence>
<dbReference type="Gene3D" id="1.20.1560.10">
    <property type="entry name" value="ABC transporter type 1, transmembrane domain"/>
    <property type="match status" value="1"/>
</dbReference>
<dbReference type="SUPFAM" id="SSF90123">
    <property type="entry name" value="ABC transporter transmembrane region"/>
    <property type="match status" value="1"/>
</dbReference>
<name>A0A410WSI6_9BACL</name>
<feature type="domain" description="ABC transmembrane type-1" evidence="9">
    <location>
        <begin position="29"/>
        <end position="301"/>
    </location>
</feature>
<gene>
    <name evidence="10" type="ORF">M5X16_07175</name>
    <name evidence="11" type="ORF">PC41400_06400</name>
</gene>
<feature type="transmembrane region" description="Helical" evidence="7">
    <location>
        <begin position="242"/>
        <end position="263"/>
    </location>
</feature>
<keyword evidence="2 7" id="KW-0812">Transmembrane</keyword>
<dbReference type="EMBL" id="JAMDMJ010000008">
    <property type="protein sequence ID" value="MCY9595547.1"/>
    <property type="molecule type" value="Genomic_DNA"/>
</dbReference>
<evidence type="ECO:0000256" key="5">
    <source>
        <dbReference type="ARBA" id="ARBA00022989"/>
    </source>
</evidence>
<dbReference type="GO" id="GO:0016887">
    <property type="term" value="F:ATP hydrolysis activity"/>
    <property type="evidence" value="ECO:0007669"/>
    <property type="project" value="InterPro"/>
</dbReference>
<evidence type="ECO:0000256" key="3">
    <source>
        <dbReference type="ARBA" id="ARBA00022741"/>
    </source>
</evidence>
<comment type="subcellular location">
    <subcellularLocation>
        <location evidence="1">Cell membrane</location>
        <topology evidence="1">Multi-pass membrane protein</topology>
    </subcellularLocation>
</comment>
<dbReference type="EMBL" id="CP026520">
    <property type="protein sequence ID" value="QAV17312.1"/>
    <property type="molecule type" value="Genomic_DNA"/>
</dbReference>
<keyword evidence="3" id="KW-0547">Nucleotide-binding</keyword>
<keyword evidence="13" id="KW-1185">Reference proteome</keyword>
<dbReference type="Gene3D" id="3.40.50.300">
    <property type="entry name" value="P-loop containing nucleotide triphosphate hydrolases"/>
    <property type="match status" value="1"/>
</dbReference>
<feature type="domain" description="ABC transporter" evidence="8">
    <location>
        <begin position="350"/>
        <end position="580"/>
    </location>
</feature>
<keyword evidence="4 11" id="KW-0067">ATP-binding</keyword>
<dbReference type="GO" id="GO:0005886">
    <property type="term" value="C:plasma membrane"/>
    <property type="evidence" value="ECO:0007669"/>
    <property type="project" value="UniProtKB-SubCell"/>
</dbReference>
<dbReference type="AlphaFoldDB" id="A0A410WSI6"/>
<keyword evidence="6 7" id="KW-0472">Membrane</keyword>
<feature type="transmembrane region" description="Helical" evidence="7">
    <location>
        <begin position="55"/>
        <end position="77"/>
    </location>
</feature>
<protein>
    <submittedName>
        <fullName evidence="10 11">ABC transporter ATP-binding protein</fullName>
    </submittedName>
</protein>
<dbReference type="InterPro" id="IPR003439">
    <property type="entry name" value="ABC_transporter-like_ATP-bd"/>
</dbReference>
<organism evidence="11 12">
    <name type="scientific">Paenibacillus chitinolyticus</name>
    <dbReference type="NCBI Taxonomy" id="79263"/>
    <lineage>
        <taxon>Bacteria</taxon>
        <taxon>Bacillati</taxon>
        <taxon>Bacillota</taxon>
        <taxon>Bacilli</taxon>
        <taxon>Bacillales</taxon>
        <taxon>Paenibacillaceae</taxon>
        <taxon>Paenibacillus</taxon>
    </lineage>
</organism>
<feature type="transmembrane region" description="Helical" evidence="7">
    <location>
        <begin position="158"/>
        <end position="180"/>
    </location>
</feature>
<evidence type="ECO:0000313" key="12">
    <source>
        <dbReference type="Proteomes" id="UP000288943"/>
    </source>
</evidence>
<dbReference type="GO" id="GO:0005524">
    <property type="term" value="F:ATP binding"/>
    <property type="evidence" value="ECO:0007669"/>
    <property type="project" value="UniProtKB-KW"/>
</dbReference>
<dbReference type="RefSeq" id="WP_042229637.1">
    <property type="nucleotide sequence ID" value="NZ_CP026520.1"/>
</dbReference>
<evidence type="ECO:0000259" key="8">
    <source>
        <dbReference type="PROSITE" id="PS50893"/>
    </source>
</evidence>
<dbReference type="Pfam" id="PF00005">
    <property type="entry name" value="ABC_tran"/>
    <property type="match status" value="1"/>
</dbReference>
<evidence type="ECO:0000313" key="10">
    <source>
        <dbReference type="EMBL" id="MCY9595547.1"/>
    </source>
</evidence>
<dbReference type="InterPro" id="IPR003593">
    <property type="entry name" value="AAA+_ATPase"/>
</dbReference>
<evidence type="ECO:0000313" key="13">
    <source>
        <dbReference type="Proteomes" id="UP001527202"/>
    </source>
</evidence>
<dbReference type="CDD" id="cd07346">
    <property type="entry name" value="ABC_6TM_exporters"/>
    <property type="match status" value="1"/>
</dbReference>
<dbReference type="SMART" id="SM00382">
    <property type="entry name" value="AAA"/>
    <property type="match status" value="1"/>
</dbReference>
<dbReference type="Proteomes" id="UP001527202">
    <property type="component" value="Unassembled WGS sequence"/>
</dbReference>
<dbReference type="InterPro" id="IPR039421">
    <property type="entry name" value="Type_1_exporter"/>
</dbReference>
<dbReference type="InterPro" id="IPR011527">
    <property type="entry name" value="ABC1_TM_dom"/>
</dbReference>
<dbReference type="PROSITE" id="PS50893">
    <property type="entry name" value="ABC_TRANSPORTER_2"/>
    <property type="match status" value="1"/>
</dbReference>
<dbReference type="OrthoDB" id="9770415at2"/>
<dbReference type="PANTHER" id="PTHR24221:SF423">
    <property type="entry name" value="ABC TRANSPORTER"/>
    <property type="match status" value="1"/>
</dbReference>
<feature type="transmembrane region" description="Helical" evidence="7">
    <location>
        <begin position="21"/>
        <end position="43"/>
    </location>
</feature>
<dbReference type="GO" id="GO:0140359">
    <property type="term" value="F:ABC-type transporter activity"/>
    <property type="evidence" value="ECO:0007669"/>
    <property type="project" value="InterPro"/>
</dbReference>
<evidence type="ECO:0000256" key="7">
    <source>
        <dbReference type="SAM" id="Phobius"/>
    </source>
</evidence>
<proteinExistence type="predicted"/>
<sequence length="581" mass="63741">MSPLRLMWRLSVCHPRLFWKGAAIWLPFNLSPLIAGLLVKLVFDKLAGTGEEAGGVWFVIALLAVNALASAGSIVWGTRTETELNFRVKSLIRQNLLEHILKRPGARALPYTTGEAVSTFRDDVEELADLLRLYNLLPVKVLFAAAAGGILWSASPGITLLVFLPLVFMLSLGQLAAASLQKRREASRKAESGISGFIGEVCGAAQAIRLQNAETFVSRRFRSLGEVRMRAVLKERLLDRTVSAFLTNTTQTGTGFILLAAAFLSGKGELTVGNFALFVAYIGVLTGFVQYVGYLLKTYRQASVSVNRLLHLLQEASPDTLLARRKLELKEEAPTPSPGLPASPSRLHLLETRGLTYLHRGTVRGIRNIDLHIPGGSFVVVTGRNGSGKTTLLRTLLGLLPADAGEIRWNLEKVEEPDMFFTPPRAAYTSQVPGLFDGSLKENILLGLAEERLGEAVYQAVLDKDISQLEKGLETIVGVKGVKLSGGQIQRTAAARMFARESSLLVLDDLSSSLDARTESELWKRLDRLRDTTFLVVSHRRAAFERADHIVVLKDGAIAEQGTLDELLRSSGEMRRLWDRP</sequence>
<reference evidence="11 12" key="1">
    <citation type="submission" date="2018-01" db="EMBL/GenBank/DDBJ databases">
        <title>The whole genome sequencing and assembly of Paenibacillus chitinolyticus KCCM 41400 strain.</title>
        <authorList>
            <person name="Kim J.-Y."/>
            <person name="Park M.-K."/>
            <person name="Lee Y.-J."/>
            <person name="Yi H."/>
            <person name="Bahn Y.-S."/>
            <person name="Kim J.F."/>
            <person name="Lee D.-W."/>
        </authorList>
    </citation>
    <scope>NUCLEOTIDE SEQUENCE [LARGE SCALE GENOMIC DNA]</scope>
    <source>
        <strain evidence="11 12">KCCM 41400</strain>
    </source>
</reference>
<evidence type="ECO:0000256" key="6">
    <source>
        <dbReference type="ARBA" id="ARBA00023136"/>
    </source>
</evidence>
<reference evidence="10 13" key="2">
    <citation type="submission" date="2022-05" db="EMBL/GenBank/DDBJ databases">
        <title>Genome Sequencing of Bee-Associated Microbes.</title>
        <authorList>
            <person name="Dunlap C."/>
        </authorList>
    </citation>
    <scope>NUCLEOTIDE SEQUENCE [LARGE SCALE GENOMIC DNA]</scope>
    <source>
        <strain evidence="10 13">NRRL B-23120</strain>
    </source>
</reference>
<feature type="transmembrane region" description="Helical" evidence="7">
    <location>
        <begin position="275"/>
        <end position="296"/>
    </location>
</feature>
<accession>A0A410WSI6</accession>
<evidence type="ECO:0000256" key="4">
    <source>
        <dbReference type="ARBA" id="ARBA00022840"/>
    </source>
</evidence>
<dbReference type="PANTHER" id="PTHR24221">
    <property type="entry name" value="ATP-BINDING CASSETTE SUB-FAMILY B"/>
    <property type="match status" value="1"/>
</dbReference>
<dbReference type="SUPFAM" id="SSF52540">
    <property type="entry name" value="P-loop containing nucleoside triphosphate hydrolases"/>
    <property type="match status" value="1"/>
</dbReference>
<dbReference type="GeneID" id="95374448"/>
<evidence type="ECO:0000256" key="1">
    <source>
        <dbReference type="ARBA" id="ARBA00004651"/>
    </source>
</evidence>